<feature type="domain" description="AB hydrolase-1" evidence="1">
    <location>
        <begin position="13"/>
        <end position="121"/>
    </location>
</feature>
<dbReference type="Proteomes" id="UP000199225">
    <property type="component" value="Unassembled WGS sequence"/>
</dbReference>
<sequence>MILHTEVQGDGEAVVFLHSGLQTGKTDFVHQKEMLKDEFKTIAPDLRGHGNSVNDDLSNFFEDAAEDLKKTMDHLKIHSFHLVGCSLGALVAIVFAKKYPSSLISITLSGITADKPENWKEIHKEDVAMQQQLLNNEEMSAELSELHKSDWKQFIHMAEDENWYPFDYTTDLYGIKAPILIITGEENKNEVITASKYQLMHDNVHVGVIPFGSHLIHEQQPAVYNEMLANFLR</sequence>
<dbReference type="GO" id="GO:0046464">
    <property type="term" value="P:acylglycerol catabolic process"/>
    <property type="evidence" value="ECO:0007669"/>
    <property type="project" value="TreeGrafter"/>
</dbReference>
<dbReference type="PANTHER" id="PTHR43798">
    <property type="entry name" value="MONOACYLGLYCEROL LIPASE"/>
    <property type="match status" value="1"/>
</dbReference>
<protein>
    <submittedName>
        <fullName evidence="2">Pimeloyl-ACP methyl ester carboxylesterase</fullName>
    </submittedName>
</protein>
<keyword evidence="3" id="KW-1185">Reference proteome</keyword>
<proteinExistence type="predicted"/>
<accession>A0A1G8R5D2</accession>
<dbReference type="Gene3D" id="3.40.50.1820">
    <property type="entry name" value="alpha/beta hydrolase"/>
    <property type="match status" value="1"/>
</dbReference>
<dbReference type="InterPro" id="IPR050266">
    <property type="entry name" value="AB_hydrolase_sf"/>
</dbReference>
<organism evidence="2 3">
    <name type="scientific">Salimicrobium halophilum</name>
    <dbReference type="NCBI Taxonomy" id="86666"/>
    <lineage>
        <taxon>Bacteria</taxon>
        <taxon>Bacillati</taxon>
        <taxon>Bacillota</taxon>
        <taxon>Bacilli</taxon>
        <taxon>Bacillales</taxon>
        <taxon>Bacillaceae</taxon>
        <taxon>Salimicrobium</taxon>
    </lineage>
</organism>
<dbReference type="EMBL" id="FNEV01000002">
    <property type="protein sequence ID" value="SDJ12182.1"/>
    <property type="molecule type" value="Genomic_DNA"/>
</dbReference>
<reference evidence="3" key="1">
    <citation type="submission" date="2016-10" db="EMBL/GenBank/DDBJ databases">
        <authorList>
            <person name="Varghese N."/>
            <person name="Submissions S."/>
        </authorList>
    </citation>
    <scope>NUCLEOTIDE SEQUENCE [LARGE SCALE GENOMIC DNA]</scope>
    <source>
        <strain evidence="3">DSM 4771</strain>
    </source>
</reference>
<evidence type="ECO:0000313" key="2">
    <source>
        <dbReference type="EMBL" id="SDJ12182.1"/>
    </source>
</evidence>
<evidence type="ECO:0000259" key="1">
    <source>
        <dbReference type="Pfam" id="PF00561"/>
    </source>
</evidence>
<name>A0A1G8R5D2_9BACI</name>
<dbReference type="GO" id="GO:0016020">
    <property type="term" value="C:membrane"/>
    <property type="evidence" value="ECO:0007669"/>
    <property type="project" value="TreeGrafter"/>
</dbReference>
<dbReference type="GO" id="GO:0047372">
    <property type="term" value="F:monoacylglycerol lipase activity"/>
    <property type="evidence" value="ECO:0007669"/>
    <property type="project" value="TreeGrafter"/>
</dbReference>
<dbReference type="Pfam" id="PF00561">
    <property type="entry name" value="Abhydrolase_1"/>
    <property type="match status" value="1"/>
</dbReference>
<dbReference type="OrthoDB" id="9805423at2"/>
<dbReference type="PRINTS" id="PR00111">
    <property type="entry name" value="ABHYDROLASE"/>
</dbReference>
<dbReference type="InterPro" id="IPR000073">
    <property type="entry name" value="AB_hydrolase_1"/>
</dbReference>
<evidence type="ECO:0000313" key="3">
    <source>
        <dbReference type="Proteomes" id="UP000199225"/>
    </source>
</evidence>
<dbReference type="STRING" id="86666.SAMN04490247_0837"/>
<dbReference type="PANTHER" id="PTHR43798:SF5">
    <property type="entry name" value="MONOACYLGLYCEROL LIPASE ABHD6"/>
    <property type="match status" value="1"/>
</dbReference>
<gene>
    <name evidence="2" type="ORF">SAMN04490247_0837</name>
</gene>
<dbReference type="AlphaFoldDB" id="A0A1G8R5D2"/>
<dbReference type="RefSeq" id="WP_093192381.1">
    <property type="nucleotide sequence ID" value="NZ_FNEV01000002.1"/>
</dbReference>
<dbReference type="SUPFAM" id="SSF53474">
    <property type="entry name" value="alpha/beta-Hydrolases"/>
    <property type="match status" value="1"/>
</dbReference>
<dbReference type="InterPro" id="IPR029058">
    <property type="entry name" value="AB_hydrolase_fold"/>
</dbReference>